<comment type="caution">
    <text evidence="2">The sequence shown here is derived from an EMBL/GenBank/DDBJ whole genome shotgun (WGS) entry which is preliminary data.</text>
</comment>
<dbReference type="Proteomes" id="UP000095149">
    <property type="component" value="Unassembled WGS sequence"/>
</dbReference>
<evidence type="ECO:0000256" key="1">
    <source>
        <dbReference type="SAM" id="MobiDB-lite"/>
    </source>
</evidence>
<dbReference type="EMBL" id="MEKH01000014">
    <property type="protein sequence ID" value="ODN96996.1"/>
    <property type="molecule type" value="Genomic_DNA"/>
</dbReference>
<evidence type="ECO:0000313" key="3">
    <source>
        <dbReference type="Proteomes" id="UP000095149"/>
    </source>
</evidence>
<accession>A0A1E3JA51</accession>
<gene>
    <name evidence="2" type="ORF">I350_07974</name>
</gene>
<sequence>MSAHEEDQQLQSQENADGSIDNDIAQVESPEYQVRSMTHSYVSSQGDFVHLNPTYIYTNKADGTIRVGIIEADMIAKGIGIWTDGLNDDPTSGDHSNDERDERAGILEDIMAEVLIDDAPPAPGGESFMELTKSNDLRRNVIVPLQVNSSGETNDKKPSWLVLRGYPISQLEGLTKSFGGDEDPSIIENMNKVCPSLDNIPQFFESQTGTALGVNIDITHEGSKYFVRPACLIDNLRVAGEDIAENRRTQRDATSYQSTFANNFLDGINHSIAEGFIRDGQVVKDNDVYTSYKNDAAESKRLVLRVNGASADERGVPEAIVVPSYPSESHRDVTERSSTELGPRPSADEELAWGPYGLHTE</sequence>
<organism evidence="2 3">
    <name type="scientific">Cryptococcus amylolentus CBS 6273</name>
    <dbReference type="NCBI Taxonomy" id="1296118"/>
    <lineage>
        <taxon>Eukaryota</taxon>
        <taxon>Fungi</taxon>
        <taxon>Dikarya</taxon>
        <taxon>Basidiomycota</taxon>
        <taxon>Agaricomycotina</taxon>
        <taxon>Tremellomycetes</taxon>
        <taxon>Tremellales</taxon>
        <taxon>Cryptococcaceae</taxon>
        <taxon>Cryptococcus</taxon>
    </lineage>
</organism>
<protein>
    <submittedName>
        <fullName evidence="2">Uncharacterized protein</fullName>
    </submittedName>
</protein>
<feature type="compositionally biased region" description="Basic and acidic residues" evidence="1">
    <location>
        <begin position="328"/>
        <end position="338"/>
    </location>
</feature>
<dbReference type="AlphaFoldDB" id="A0A1E3JA51"/>
<feature type="region of interest" description="Disordered" evidence="1">
    <location>
        <begin position="1"/>
        <end position="23"/>
    </location>
</feature>
<proteinExistence type="predicted"/>
<name>A0A1E3JA51_9TREE</name>
<dbReference type="OrthoDB" id="10350941at2759"/>
<evidence type="ECO:0000313" key="2">
    <source>
        <dbReference type="EMBL" id="ODN96996.1"/>
    </source>
</evidence>
<feature type="region of interest" description="Disordered" evidence="1">
    <location>
        <begin position="323"/>
        <end position="361"/>
    </location>
</feature>
<reference evidence="2 3" key="1">
    <citation type="submission" date="2016-06" db="EMBL/GenBank/DDBJ databases">
        <title>Evolution of pathogenesis and genome organization in the Tremellales.</title>
        <authorList>
            <person name="Cuomo C."/>
            <person name="Litvintseva A."/>
            <person name="Heitman J."/>
            <person name="Chen Y."/>
            <person name="Sun S."/>
            <person name="Springer D."/>
            <person name="Dromer F."/>
            <person name="Young S."/>
            <person name="Zeng Q."/>
            <person name="Chapman S."/>
            <person name="Gujja S."/>
            <person name="Saif S."/>
            <person name="Birren B."/>
        </authorList>
    </citation>
    <scope>NUCLEOTIDE SEQUENCE [LARGE SCALE GENOMIC DNA]</scope>
    <source>
        <strain evidence="2 3">CBS 6273</strain>
    </source>
</reference>